<dbReference type="SMART" id="SM00174">
    <property type="entry name" value="RHO"/>
    <property type="match status" value="1"/>
</dbReference>
<feature type="compositionally biased region" description="Basic and acidic residues" evidence="5">
    <location>
        <begin position="633"/>
        <end position="643"/>
    </location>
</feature>
<organism evidence="6 7">
    <name type="scientific">Molossus molossus</name>
    <name type="common">Pallas' mastiff bat</name>
    <name type="synonym">Vespertilio molossus</name>
    <dbReference type="NCBI Taxonomy" id="27622"/>
    <lineage>
        <taxon>Eukaryota</taxon>
        <taxon>Metazoa</taxon>
        <taxon>Chordata</taxon>
        <taxon>Craniata</taxon>
        <taxon>Vertebrata</taxon>
        <taxon>Euteleostomi</taxon>
        <taxon>Mammalia</taxon>
        <taxon>Eutheria</taxon>
        <taxon>Laurasiatheria</taxon>
        <taxon>Chiroptera</taxon>
        <taxon>Yangochiroptera</taxon>
        <taxon>Molossidae</taxon>
        <taxon>Molossus</taxon>
    </lineage>
</organism>
<dbReference type="SMART" id="SM00173">
    <property type="entry name" value="RAS"/>
    <property type="match status" value="1"/>
</dbReference>
<feature type="compositionally biased region" description="Pro residues" evidence="5">
    <location>
        <begin position="696"/>
        <end position="705"/>
    </location>
</feature>
<feature type="compositionally biased region" description="Basic residues" evidence="5">
    <location>
        <begin position="117"/>
        <end position="131"/>
    </location>
</feature>
<dbReference type="SUPFAM" id="SSF47473">
    <property type="entry name" value="EF-hand"/>
    <property type="match status" value="1"/>
</dbReference>
<evidence type="ECO:0000256" key="1">
    <source>
        <dbReference type="ARBA" id="ARBA00022741"/>
    </source>
</evidence>
<dbReference type="InterPro" id="IPR001806">
    <property type="entry name" value="Small_GTPase"/>
</dbReference>
<feature type="compositionally biased region" description="Low complexity" evidence="5">
    <location>
        <begin position="686"/>
        <end position="695"/>
    </location>
</feature>
<feature type="compositionally biased region" description="Basic and acidic residues" evidence="5">
    <location>
        <begin position="548"/>
        <end position="561"/>
    </location>
</feature>
<feature type="compositionally biased region" description="Basic and acidic residues" evidence="5">
    <location>
        <begin position="756"/>
        <end position="816"/>
    </location>
</feature>
<feature type="compositionally biased region" description="Basic and acidic residues" evidence="5">
    <location>
        <begin position="854"/>
        <end position="864"/>
    </location>
</feature>
<accession>A0A7J8GSH8</accession>
<proteinExistence type="predicted"/>
<comment type="caution">
    <text evidence="6">The sequence shown here is derived from an EMBL/GenBank/DDBJ whole genome shotgun (WGS) entry which is preliminary data.</text>
</comment>
<evidence type="ECO:0000256" key="5">
    <source>
        <dbReference type="SAM" id="MobiDB-lite"/>
    </source>
</evidence>
<dbReference type="PROSITE" id="PS51421">
    <property type="entry name" value="RAS"/>
    <property type="match status" value="1"/>
</dbReference>
<evidence type="ECO:0000256" key="3">
    <source>
        <dbReference type="ARBA" id="ARBA00023288"/>
    </source>
</evidence>
<evidence type="ECO:0000313" key="7">
    <source>
        <dbReference type="Proteomes" id="UP000550707"/>
    </source>
</evidence>
<feature type="region of interest" description="Disordered" evidence="5">
    <location>
        <begin position="113"/>
        <end position="134"/>
    </location>
</feature>
<protein>
    <submittedName>
        <fullName evidence="6">RAB44, member RAS oncogene family</fullName>
    </submittedName>
</protein>
<dbReference type="InterPro" id="IPR005225">
    <property type="entry name" value="Small_GTP-bd"/>
</dbReference>
<dbReference type="InterPro" id="IPR011992">
    <property type="entry name" value="EF-hand-dom_pair"/>
</dbReference>
<feature type="coiled-coil region" evidence="4">
    <location>
        <begin position="191"/>
        <end position="315"/>
    </location>
</feature>
<reference evidence="6 7" key="1">
    <citation type="journal article" date="2020" name="Nature">
        <title>Six reference-quality genomes reveal evolution of bat adaptations.</title>
        <authorList>
            <person name="Jebb D."/>
            <person name="Huang Z."/>
            <person name="Pippel M."/>
            <person name="Hughes G.M."/>
            <person name="Lavrichenko K."/>
            <person name="Devanna P."/>
            <person name="Winkler S."/>
            <person name="Jermiin L.S."/>
            <person name="Skirmuntt E.C."/>
            <person name="Katzourakis A."/>
            <person name="Burkitt-Gray L."/>
            <person name="Ray D.A."/>
            <person name="Sullivan K.A.M."/>
            <person name="Roscito J.G."/>
            <person name="Kirilenko B.M."/>
            <person name="Davalos L.M."/>
            <person name="Corthals A.P."/>
            <person name="Power M.L."/>
            <person name="Jones G."/>
            <person name="Ransome R.D."/>
            <person name="Dechmann D.K.N."/>
            <person name="Locatelli A.G."/>
            <person name="Puechmaille S.J."/>
            <person name="Fedrigo O."/>
            <person name="Jarvis E.D."/>
            <person name="Hiller M."/>
            <person name="Vernes S.C."/>
            <person name="Myers E.W."/>
            <person name="Teeling E.C."/>
        </authorList>
    </citation>
    <scope>NUCLEOTIDE SEQUENCE [LARGE SCALE GENOMIC DNA]</scope>
    <source>
        <strain evidence="6">MMolMol1</strain>
        <tissue evidence="6">Muscle</tissue>
    </source>
</reference>
<dbReference type="PANTHER" id="PTHR47977">
    <property type="entry name" value="RAS-RELATED PROTEIN RAB"/>
    <property type="match status" value="1"/>
</dbReference>
<dbReference type="FunFam" id="3.40.50.300:FF:001129">
    <property type="entry name" value="ras-related protein Rab-44 isoform X2"/>
    <property type="match status" value="1"/>
</dbReference>
<feature type="compositionally biased region" description="Basic residues" evidence="5">
    <location>
        <begin position="7"/>
        <end position="21"/>
    </location>
</feature>
<name>A0A7J8GSH8_MOLMO</name>
<feature type="compositionally biased region" description="Low complexity" evidence="5">
    <location>
        <begin position="706"/>
        <end position="721"/>
    </location>
</feature>
<dbReference type="CDD" id="cd00154">
    <property type="entry name" value="Rab"/>
    <property type="match status" value="1"/>
</dbReference>
<dbReference type="AlphaFoldDB" id="A0A7J8GSH8"/>
<dbReference type="PRINTS" id="PR00449">
    <property type="entry name" value="RASTRNSFRMNG"/>
</dbReference>
<dbReference type="NCBIfam" id="TIGR00231">
    <property type="entry name" value="small_GTP"/>
    <property type="match status" value="1"/>
</dbReference>
<dbReference type="InParanoid" id="A0A7J8GSH8"/>
<dbReference type="Gene3D" id="1.10.238.10">
    <property type="entry name" value="EF-hand"/>
    <property type="match status" value="1"/>
</dbReference>
<feature type="compositionally biased region" description="Low complexity" evidence="5">
    <location>
        <begin position="479"/>
        <end position="504"/>
    </location>
</feature>
<dbReference type="GO" id="GO:0005525">
    <property type="term" value="F:GTP binding"/>
    <property type="evidence" value="ECO:0007669"/>
    <property type="project" value="UniProtKB-KW"/>
</dbReference>
<sequence>METGQKVTRKGRKLGSSRRRQTREPADGQDATVAPEPESWSSQAAAELQGFFQQCGAKERGFVTREDLAVAQFSFLGGEEEPEMIFDWVDVERKGHLSLEEFSSGLKNIFGSSPSTRRLRGRRPLSSKRRSAATSVPVLEEADAEEKEAFFAFMEQLGAGHLLPEQAEIWQLWRKLRQEEPQLAGNLEDFLAQMTSRLQGARADREALELTLRKRDSDHQREVQQLYEEMEQQIGQQRRRLQAKSDSRDLALSSQMQEVLEAKEREVQQLTEGQRELEAQLRRLSSTHQEASSENQQLREAQHDLAGRLDKVREQLQVTKGHINVTRARVSWQMEEELSVPRAGEEKAPDPRAVSAEEAPLPGLFGDNDDWDQLLSSFSSTPSRALQLSWSPPPTPRSPSAPQTPRVVRQISITELHALPFGQQPSSDPDGAPRSPPEVPARAKEGTGVDPDVQDLSPERPVQPHRAQAKGESGPGPEAPFLWGLPGAPAPGSGSLGAAAFLPSEDGRPPQVTSPPSQAPAGPSKQFQASYSDDKDSWTGSVPAKPPRQREALHQDRHTADSELGMGSPGAGVLRAGLAEPSLGLERVPQSPTEGSEQGKLGLDEQEGLPGGLRGAHGLVQPDGLPALPQQSLKEEPGAEESKQAGQGGQGLSSEQPAEAQGLRAGHSELPQPGSLPAPVPHDTLQAEAEAAAPAPGTPSPPRGSPPRGAQPRGAAGPQQPMETLPTTAVLEAQPGPPPTAAQAEGGQGPLQSGGPREENGPEDLQSRAPREENRPEDLQSGGPREENRPEDLQSGGPREEKRSEDLRSGGPREENGPEDLQSGGPREENGPEDLQSGGPREENGPEDLQSGAPREENRPEDLRSGGPREVNRPEDLQSGAPREENRPEDLRSGGPREENRPEDLQSGGPREENRPEDSRAGSRETGLTPSPEDSMGSECLADPDYIFHIIFLGDSNVGKTSFLHLLHQNTFAAGLTATVGVDFRVKNLLVDNKCYALQLWDTAGQERYHSMTRQLLRKADGVVLMYDVTCQESFAHVRYWLDCLQDSGSDGVAILLLGNKMDCDEERRVSTEAGQKLAQEMGISFEECSAALGHNILEPMVNLARSLKMQEDRLKGSLVEVAPERPPKKAGCCS</sequence>
<keyword evidence="2" id="KW-0342">GTP-binding</keyword>
<feature type="region of interest" description="Disordered" evidence="5">
    <location>
        <begin position="332"/>
        <end position="938"/>
    </location>
</feature>
<dbReference type="SMART" id="SM00175">
    <property type="entry name" value="RAB"/>
    <property type="match status" value="1"/>
</dbReference>
<dbReference type="PROSITE" id="PS51419">
    <property type="entry name" value="RAB"/>
    <property type="match status" value="1"/>
</dbReference>
<evidence type="ECO:0000256" key="4">
    <source>
        <dbReference type="SAM" id="Coils"/>
    </source>
</evidence>
<feature type="region of interest" description="Disordered" evidence="5">
    <location>
        <begin position="1"/>
        <end position="42"/>
    </location>
</feature>
<keyword evidence="1" id="KW-0547">Nucleotide-binding</keyword>
<dbReference type="Pfam" id="PF00071">
    <property type="entry name" value="Ras"/>
    <property type="match status" value="1"/>
</dbReference>
<gene>
    <name evidence="6" type="ORF">HJG59_015212</name>
</gene>
<dbReference type="EMBL" id="JACASF010000008">
    <property type="protein sequence ID" value="KAF6462907.1"/>
    <property type="molecule type" value="Genomic_DNA"/>
</dbReference>
<evidence type="ECO:0000313" key="6">
    <source>
        <dbReference type="EMBL" id="KAF6462907.1"/>
    </source>
</evidence>
<dbReference type="SUPFAM" id="SSF52540">
    <property type="entry name" value="P-loop containing nucleoside triphosphate hydrolases"/>
    <property type="match status" value="1"/>
</dbReference>
<dbReference type="FunCoup" id="A0A7J8GSH8">
    <property type="interactions" value="34"/>
</dbReference>
<feature type="compositionally biased region" description="Polar residues" evidence="5">
    <location>
        <begin position="374"/>
        <end position="388"/>
    </location>
</feature>
<keyword evidence="7" id="KW-1185">Reference proteome</keyword>
<dbReference type="Gene3D" id="3.40.50.300">
    <property type="entry name" value="P-loop containing nucleotide triphosphate hydrolases"/>
    <property type="match status" value="1"/>
</dbReference>
<keyword evidence="4" id="KW-0175">Coiled coil</keyword>
<dbReference type="GO" id="GO:0003924">
    <property type="term" value="F:GTPase activity"/>
    <property type="evidence" value="ECO:0007669"/>
    <property type="project" value="InterPro"/>
</dbReference>
<evidence type="ECO:0000256" key="2">
    <source>
        <dbReference type="ARBA" id="ARBA00023134"/>
    </source>
</evidence>
<dbReference type="InterPro" id="IPR027417">
    <property type="entry name" value="P-loop_NTPase"/>
</dbReference>
<dbReference type="Proteomes" id="UP000550707">
    <property type="component" value="Unassembled WGS sequence"/>
</dbReference>
<dbReference type="InterPro" id="IPR050227">
    <property type="entry name" value="Rab"/>
</dbReference>
<keyword evidence="3" id="KW-0449">Lipoprotein</keyword>
<feature type="compositionally biased region" description="Basic and acidic residues" evidence="5">
    <location>
        <begin position="870"/>
        <end position="923"/>
    </location>
</feature>